<dbReference type="SUPFAM" id="SSF89009">
    <property type="entry name" value="GAT-like domain"/>
    <property type="match status" value="1"/>
</dbReference>
<evidence type="ECO:0000313" key="6">
    <source>
        <dbReference type="Proteomes" id="UP000054047"/>
    </source>
</evidence>
<gene>
    <name evidence="5" type="ORF">ANCDUO_14765</name>
</gene>
<dbReference type="GO" id="GO:0015031">
    <property type="term" value="P:protein transport"/>
    <property type="evidence" value="ECO:0007669"/>
    <property type="project" value="UniProtKB-KW"/>
</dbReference>
<dbReference type="Gene3D" id="1.25.40.90">
    <property type="match status" value="1"/>
</dbReference>
<dbReference type="InterPro" id="IPR038425">
    <property type="entry name" value="GAT_sf"/>
</dbReference>
<dbReference type="PROSITE" id="PS50179">
    <property type="entry name" value="VHS"/>
    <property type="match status" value="1"/>
</dbReference>
<dbReference type="EMBL" id="KN737937">
    <property type="protein sequence ID" value="KIH55084.1"/>
    <property type="molecule type" value="Genomic_DNA"/>
</dbReference>
<evidence type="ECO:0000259" key="3">
    <source>
        <dbReference type="PROSITE" id="PS50179"/>
    </source>
</evidence>
<dbReference type="SUPFAM" id="SSF48464">
    <property type="entry name" value="ENTH/VHS domain"/>
    <property type="match status" value="1"/>
</dbReference>
<reference evidence="5 6" key="1">
    <citation type="submission" date="2013-12" db="EMBL/GenBank/DDBJ databases">
        <title>Draft genome of the parsitic nematode Ancylostoma duodenale.</title>
        <authorList>
            <person name="Mitreva M."/>
        </authorList>
    </citation>
    <scope>NUCLEOTIDE SEQUENCE [LARGE SCALE GENOMIC DNA]</scope>
    <source>
        <strain evidence="5 6">Zhejiang</strain>
    </source>
</reference>
<dbReference type="Proteomes" id="UP000054047">
    <property type="component" value="Unassembled WGS sequence"/>
</dbReference>
<name>A0A0C2G881_9BILA</name>
<dbReference type="GO" id="GO:0035091">
    <property type="term" value="F:phosphatidylinositol binding"/>
    <property type="evidence" value="ECO:0007669"/>
    <property type="project" value="InterPro"/>
</dbReference>
<dbReference type="AlphaFoldDB" id="A0A0C2G881"/>
<keyword evidence="2" id="KW-0653">Protein transport</keyword>
<dbReference type="Gene3D" id="1.20.58.160">
    <property type="match status" value="1"/>
</dbReference>
<dbReference type="CDD" id="cd14233">
    <property type="entry name" value="GAT_TOM1_like"/>
    <property type="match status" value="1"/>
</dbReference>
<dbReference type="OrthoDB" id="2018246at2759"/>
<protein>
    <submittedName>
        <fullName evidence="5">GAT domain protein</fullName>
    </submittedName>
</protein>
<accession>A0A0C2G881</accession>
<dbReference type="GO" id="GO:0030276">
    <property type="term" value="F:clathrin binding"/>
    <property type="evidence" value="ECO:0007669"/>
    <property type="project" value="TreeGrafter"/>
</dbReference>
<dbReference type="Pfam" id="PF03127">
    <property type="entry name" value="GAT"/>
    <property type="match status" value="1"/>
</dbReference>
<dbReference type="GO" id="GO:0043130">
    <property type="term" value="F:ubiquitin binding"/>
    <property type="evidence" value="ECO:0007669"/>
    <property type="project" value="InterPro"/>
</dbReference>
<dbReference type="InterPro" id="IPR002014">
    <property type="entry name" value="VHS_dom"/>
</dbReference>
<dbReference type="GO" id="GO:0007165">
    <property type="term" value="P:signal transduction"/>
    <property type="evidence" value="ECO:0007669"/>
    <property type="project" value="TreeGrafter"/>
</dbReference>
<dbReference type="PANTHER" id="PTHR13856:SF137">
    <property type="entry name" value="GH05942P"/>
    <property type="match status" value="1"/>
</dbReference>
<dbReference type="InterPro" id="IPR004152">
    <property type="entry name" value="GAT_dom"/>
</dbReference>
<evidence type="ECO:0000256" key="2">
    <source>
        <dbReference type="ARBA" id="ARBA00022927"/>
    </source>
</evidence>
<keyword evidence="6" id="KW-1185">Reference proteome</keyword>
<evidence type="ECO:0000259" key="4">
    <source>
        <dbReference type="PROSITE" id="PS50909"/>
    </source>
</evidence>
<evidence type="ECO:0000313" key="5">
    <source>
        <dbReference type="EMBL" id="KIH55084.1"/>
    </source>
</evidence>
<dbReference type="GO" id="GO:0016020">
    <property type="term" value="C:membrane"/>
    <property type="evidence" value="ECO:0007669"/>
    <property type="project" value="TreeGrafter"/>
</dbReference>
<organism evidence="5 6">
    <name type="scientific">Ancylostoma duodenale</name>
    <dbReference type="NCBI Taxonomy" id="51022"/>
    <lineage>
        <taxon>Eukaryota</taxon>
        <taxon>Metazoa</taxon>
        <taxon>Ecdysozoa</taxon>
        <taxon>Nematoda</taxon>
        <taxon>Chromadorea</taxon>
        <taxon>Rhabditida</taxon>
        <taxon>Rhabditina</taxon>
        <taxon>Rhabditomorpha</taxon>
        <taxon>Strongyloidea</taxon>
        <taxon>Ancylostomatidae</taxon>
        <taxon>Ancylostomatinae</taxon>
        <taxon>Ancylostoma</taxon>
    </lineage>
</organism>
<feature type="domain" description="VHS" evidence="3">
    <location>
        <begin position="1"/>
        <end position="34"/>
    </location>
</feature>
<dbReference type="PROSITE" id="PS50909">
    <property type="entry name" value="GAT"/>
    <property type="match status" value="1"/>
</dbReference>
<feature type="domain" description="GAT" evidence="4">
    <location>
        <begin position="66"/>
        <end position="154"/>
    </location>
</feature>
<dbReference type="GO" id="GO:0005768">
    <property type="term" value="C:endosome"/>
    <property type="evidence" value="ECO:0007669"/>
    <property type="project" value="TreeGrafter"/>
</dbReference>
<dbReference type="PANTHER" id="PTHR13856">
    <property type="entry name" value="VHS DOMAIN CONTAINING PROTEIN FAMILY"/>
    <property type="match status" value="1"/>
</dbReference>
<dbReference type="InterPro" id="IPR008942">
    <property type="entry name" value="ENTH_VHS"/>
</dbReference>
<evidence type="ECO:0000256" key="1">
    <source>
        <dbReference type="ARBA" id="ARBA00022448"/>
    </source>
</evidence>
<feature type="non-terminal residue" evidence="5">
    <location>
        <position position="1"/>
    </location>
</feature>
<sequence>LYFQAWADAFRNQPDLQGVVQVYEELVSKGVTFPATDLDAMAPILTPKQSYEVVSQPDGPITASAEQLAKLRSDLDVVNSNLKVFREMLTEIVPGRETQEELQLLKELHSTCKQMQLRVLDLIRTVGNEEVTCEFQCYSTFIGIDLLRKCNSGLRFNIADELLVMNDEFNSVFEKYDRFMTNRSGDATGDASAPSAQPATADLIDVGQAKSLEEQLAGMKVTSASTADAYAANSEQQAPVGIATAINNKNSVTDVEAQEMENWLAAQGQKGKQTLMALY</sequence>
<proteinExistence type="predicted"/>
<keyword evidence="1" id="KW-0813">Transport</keyword>